<dbReference type="Proteomes" id="UP000053797">
    <property type="component" value="Unassembled WGS sequence"/>
</dbReference>
<gene>
    <name evidence="2" type="ORF">AS033_14595</name>
    <name evidence="3" type="ORF">RSA11_02995</name>
</gene>
<organism evidence="2 4">
    <name type="scientific">Exiguobacterium indicum</name>
    <dbReference type="NCBI Taxonomy" id="296995"/>
    <lineage>
        <taxon>Bacteria</taxon>
        <taxon>Bacillati</taxon>
        <taxon>Bacillota</taxon>
        <taxon>Bacilli</taxon>
        <taxon>Bacillales</taxon>
        <taxon>Bacillales Family XII. Incertae Sedis</taxon>
        <taxon>Exiguobacterium</taxon>
    </lineage>
</organism>
<reference evidence="2 4" key="1">
    <citation type="journal article" date="2015" name="Int. J. Syst. Evol. Microbiol.">
        <title>Exiguobacterium enclense sp. nov., isolated from sediment.</title>
        <authorList>
            <person name="Dastager S.G."/>
            <person name="Mawlankar R."/>
            <person name="Sonalkar V.V."/>
            <person name="Thorat M.N."/>
            <person name="Mual P."/>
            <person name="Verma A."/>
            <person name="Krishnamurthi S."/>
            <person name="Tang S.K."/>
            <person name="Li W.J."/>
        </authorList>
    </citation>
    <scope>NUCLEOTIDE SEQUENCE [LARGE SCALE GENOMIC DNA]</scope>
    <source>
        <strain evidence="2 4">NIO-1109</strain>
    </source>
</reference>
<evidence type="ECO:0000313" key="2">
    <source>
        <dbReference type="EMBL" id="KSU47887.1"/>
    </source>
</evidence>
<name>A0A0V8GCL3_9BACL</name>
<dbReference type="EMBL" id="LNQL01000006">
    <property type="protein sequence ID" value="KSU47887.1"/>
    <property type="molecule type" value="Genomic_DNA"/>
</dbReference>
<reference evidence="3 5" key="2">
    <citation type="journal article" date="2016" name="Front. Microbiol.">
        <title>Genomic Resource of Rice Seed Associated Bacteria.</title>
        <authorList>
            <person name="Midha S."/>
            <person name="Bansal K."/>
            <person name="Sharma S."/>
            <person name="Kumar N."/>
            <person name="Patil P.P."/>
            <person name="Chaudhry V."/>
            <person name="Patil P.B."/>
        </authorList>
    </citation>
    <scope>NUCLEOTIDE SEQUENCE [LARGE SCALE GENOMIC DNA]</scope>
    <source>
        <strain evidence="3 5">RSA11</strain>
    </source>
</reference>
<dbReference type="Proteomes" id="UP000072605">
    <property type="component" value="Unassembled WGS sequence"/>
</dbReference>
<keyword evidence="1" id="KW-0472">Membrane</keyword>
<keyword evidence="1" id="KW-0812">Transmembrane</keyword>
<evidence type="ECO:0000313" key="3">
    <source>
        <dbReference type="EMBL" id="KTR27653.1"/>
    </source>
</evidence>
<feature type="transmembrane region" description="Helical" evidence="1">
    <location>
        <begin position="52"/>
        <end position="70"/>
    </location>
</feature>
<sequence length="94" mass="10795">MNFIISALFITVGLGLQQLLASRNNPYLGVIMPLLLTIVMTWRYLNGGYNSFLAYALILGFGWIVLSVEWSNGRKSFKKNQEKELERMRVHDTL</sequence>
<evidence type="ECO:0000313" key="4">
    <source>
        <dbReference type="Proteomes" id="UP000053797"/>
    </source>
</evidence>
<evidence type="ECO:0008006" key="6">
    <source>
        <dbReference type="Google" id="ProtNLM"/>
    </source>
</evidence>
<dbReference type="EMBL" id="LDQV01000012">
    <property type="protein sequence ID" value="KTR27653.1"/>
    <property type="molecule type" value="Genomic_DNA"/>
</dbReference>
<dbReference type="GeneID" id="90836637"/>
<keyword evidence="1" id="KW-1133">Transmembrane helix</keyword>
<feature type="transmembrane region" description="Helical" evidence="1">
    <location>
        <begin position="27"/>
        <end position="45"/>
    </location>
</feature>
<comment type="caution">
    <text evidence="2">The sequence shown here is derived from an EMBL/GenBank/DDBJ whole genome shotgun (WGS) entry which is preliminary data.</text>
</comment>
<protein>
    <recommendedName>
        <fullName evidence="6">Permease</fullName>
    </recommendedName>
</protein>
<evidence type="ECO:0000313" key="5">
    <source>
        <dbReference type="Proteomes" id="UP000072605"/>
    </source>
</evidence>
<dbReference type="OrthoDB" id="2413078at2"/>
<accession>A0A0V8GCL3</accession>
<proteinExistence type="predicted"/>
<dbReference type="RefSeq" id="WP_023468226.1">
    <property type="nucleotide sequence ID" value="NZ_FMYN01000006.1"/>
</dbReference>
<dbReference type="AlphaFoldDB" id="A0A0V8GCL3"/>
<evidence type="ECO:0000256" key="1">
    <source>
        <dbReference type="SAM" id="Phobius"/>
    </source>
</evidence>